<evidence type="ECO:0000256" key="2">
    <source>
        <dbReference type="ARBA" id="ARBA00022448"/>
    </source>
</evidence>
<evidence type="ECO:0000256" key="8">
    <source>
        <dbReference type="ARBA" id="ARBA00037998"/>
    </source>
</evidence>
<dbReference type="PANTHER" id="PTHR11795">
    <property type="entry name" value="BRANCHED-CHAIN AMINO ACID TRANSPORT SYSTEM PERMEASE PROTEIN LIVH"/>
    <property type="match status" value="1"/>
</dbReference>
<evidence type="ECO:0000256" key="6">
    <source>
        <dbReference type="ARBA" id="ARBA00022989"/>
    </source>
</evidence>
<dbReference type="InterPro" id="IPR001851">
    <property type="entry name" value="ABC_transp_permease"/>
</dbReference>
<dbReference type="Pfam" id="PF02653">
    <property type="entry name" value="BPD_transp_2"/>
    <property type="match status" value="1"/>
</dbReference>
<feature type="transmembrane region" description="Helical" evidence="9">
    <location>
        <begin position="133"/>
        <end position="157"/>
    </location>
</feature>
<feature type="transmembrane region" description="Helical" evidence="9">
    <location>
        <begin position="63"/>
        <end position="82"/>
    </location>
</feature>
<keyword evidence="7 9" id="KW-0472">Membrane</keyword>
<feature type="transmembrane region" description="Helical" evidence="9">
    <location>
        <begin position="261"/>
        <end position="277"/>
    </location>
</feature>
<evidence type="ECO:0000256" key="7">
    <source>
        <dbReference type="ARBA" id="ARBA00023136"/>
    </source>
</evidence>
<organism evidence="10 11">
    <name type="scientific">Chelatococcus asaccharovorans</name>
    <dbReference type="NCBI Taxonomy" id="28210"/>
    <lineage>
        <taxon>Bacteria</taxon>
        <taxon>Pseudomonadati</taxon>
        <taxon>Pseudomonadota</taxon>
        <taxon>Alphaproteobacteria</taxon>
        <taxon>Hyphomicrobiales</taxon>
        <taxon>Chelatococcaceae</taxon>
        <taxon>Chelatococcus</taxon>
    </lineage>
</organism>
<dbReference type="GO" id="GO:0006865">
    <property type="term" value="P:amino acid transport"/>
    <property type="evidence" value="ECO:0007669"/>
    <property type="project" value="UniProtKB-KW"/>
</dbReference>
<keyword evidence="4 9" id="KW-0812">Transmembrane</keyword>
<dbReference type="EMBL" id="QJJK01000029">
    <property type="protein sequence ID" value="PXW50288.1"/>
    <property type="molecule type" value="Genomic_DNA"/>
</dbReference>
<evidence type="ECO:0000313" key="10">
    <source>
        <dbReference type="EMBL" id="PXW50288.1"/>
    </source>
</evidence>
<evidence type="ECO:0000256" key="9">
    <source>
        <dbReference type="SAM" id="Phobius"/>
    </source>
</evidence>
<feature type="transmembrane region" description="Helical" evidence="9">
    <location>
        <begin position="40"/>
        <end position="57"/>
    </location>
</feature>
<dbReference type="Proteomes" id="UP000248021">
    <property type="component" value="Unassembled WGS sequence"/>
</dbReference>
<name>A0A2V3TSL4_9HYPH</name>
<proteinExistence type="inferred from homology"/>
<evidence type="ECO:0000256" key="4">
    <source>
        <dbReference type="ARBA" id="ARBA00022692"/>
    </source>
</evidence>
<evidence type="ECO:0000256" key="5">
    <source>
        <dbReference type="ARBA" id="ARBA00022970"/>
    </source>
</evidence>
<reference evidence="10 11" key="1">
    <citation type="submission" date="2018-05" db="EMBL/GenBank/DDBJ databases">
        <title>Genomic Encyclopedia of Type Strains, Phase IV (KMG-IV): sequencing the most valuable type-strain genomes for metagenomic binning, comparative biology and taxonomic classification.</title>
        <authorList>
            <person name="Goeker M."/>
        </authorList>
    </citation>
    <scope>NUCLEOTIDE SEQUENCE [LARGE SCALE GENOMIC DNA]</scope>
    <source>
        <strain evidence="10 11">DSM 6462</strain>
    </source>
</reference>
<keyword evidence="11" id="KW-1185">Reference proteome</keyword>
<dbReference type="PANTHER" id="PTHR11795:SF445">
    <property type="entry name" value="AMINO ACID ABC TRANSPORTER PERMEASE PROTEIN"/>
    <property type="match status" value="1"/>
</dbReference>
<dbReference type="RefSeq" id="WP_170147571.1">
    <property type="nucleotide sequence ID" value="NZ_JAHBRY010000004.1"/>
</dbReference>
<protein>
    <submittedName>
        <fullName evidence="10">Amino acid/amide ABC transporter membrane protein 1 (HAAT family)</fullName>
    </submittedName>
</protein>
<dbReference type="InterPro" id="IPR052157">
    <property type="entry name" value="BCAA_transport_permease"/>
</dbReference>
<feature type="transmembrane region" description="Helical" evidence="9">
    <location>
        <begin position="94"/>
        <end position="113"/>
    </location>
</feature>
<keyword evidence="6 9" id="KW-1133">Transmembrane helix</keyword>
<comment type="similarity">
    <text evidence="8">Belongs to the binding-protein-dependent transport system permease family. LivHM subfamily.</text>
</comment>
<evidence type="ECO:0000256" key="3">
    <source>
        <dbReference type="ARBA" id="ARBA00022475"/>
    </source>
</evidence>
<keyword evidence="2" id="KW-0813">Transport</keyword>
<accession>A0A2V3TSL4</accession>
<feature type="transmembrane region" description="Helical" evidence="9">
    <location>
        <begin position="12"/>
        <end position="33"/>
    </location>
</feature>
<dbReference type="GO" id="GO:0005886">
    <property type="term" value="C:plasma membrane"/>
    <property type="evidence" value="ECO:0007669"/>
    <property type="project" value="UniProtKB-SubCell"/>
</dbReference>
<feature type="transmembrane region" description="Helical" evidence="9">
    <location>
        <begin position="237"/>
        <end position="255"/>
    </location>
</feature>
<comment type="subcellular location">
    <subcellularLocation>
        <location evidence="1">Cell membrane</location>
        <topology evidence="1">Multi-pass membrane protein</topology>
    </subcellularLocation>
</comment>
<gene>
    <name evidence="10" type="ORF">C7450_12917</name>
</gene>
<dbReference type="AlphaFoldDB" id="A0A2V3TSL4"/>
<evidence type="ECO:0000313" key="11">
    <source>
        <dbReference type="Proteomes" id="UP000248021"/>
    </source>
</evidence>
<feature type="transmembrane region" description="Helical" evidence="9">
    <location>
        <begin position="185"/>
        <end position="205"/>
    </location>
</feature>
<comment type="caution">
    <text evidence="10">The sequence shown here is derived from an EMBL/GenBank/DDBJ whole genome shotgun (WGS) entry which is preliminary data.</text>
</comment>
<keyword evidence="5" id="KW-0029">Amino-acid transport</keyword>
<evidence type="ECO:0000256" key="1">
    <source>
        <dbReference type="ARBA" id="ARBA00004651"/>
    </source>
</evidence>
<keyword evidence="3" id="KW-1003">Cell membrane</keyword>
<dbReference type="GO" id="GO:0022857">
    <property type="term" value="F:transmembrane transporter activity"/>
    <property type="evidence" value="ECO:0007669"/>
    <property type="project" value="InterPro"/>
</dbReference>
<sequence length="289" mass="30499">MILQLLIDSALLGGLYALLALGLVLSFGVTNILNFAHGEAIMLGAYGAFWAFTLWGIDPLLSIPIMLVVGFGAGFVCFRYVIERSLDAPHLNQILLTFGIGLILQNAAVLAWTGDLRSANPSYSMAAINLAEVFIPVGRLLTFTVAAALAAILYMWLTRTEYGRASRAIAQNERAAKLMGIDTRFVYSLVFAISIAVAAATGAALSSITTITPFIGFHLLVKAFAIMVLGGAGSISGAVLGGVLLGLLETTVAYYVPEGSGWAEGVAFVALFLFLLIRPQGLIGTRVHG</sequence>
<dbReference type="CDD" id="cd06582">
    <property type="entry name" value="TM_PBP1_LivH_like"/>
    <property type="match status" value="1"/>
</dbReference>